<reference evidence="6 7" key="1">
    <citation type="journal article" date="2019" name="Emerg. Microbes Infect.">
        <title>Comprehensive subspecies identification of 175 nontuberculous mycobacteria species based on 7547 genomic profiles.</title>
        <authorList>
            <person name="Matsumoto Y."/>
            <person name="Kinjo T."/>
            <person name="Motooka D."/>
            <person name="Nabeya D."/>
            <person name="Jung N."/>
            <person name="Uechi K."/>
            <person name="Horii T."/>
            <person name="Iida T."/>
            <person name="Fujita J."/>
            <person name="Nakamura S."/>
        </authorList>
    </citation>
    <scope>NUCLEOTIDE SEQUENCE [LARGE SCALE GENOMIC DNA]</scope>
    <source>
        <strain evidence="6 7">JCM 18538</strain>
    </source>
</reference>
<dbReference type="Gene3D" id="3.40.50.1820">
    <property type="entry name" value="alpha/beta hydrolase"/>
    <property type="match status" value="1"/>
</dbReference>
<feature type="domain" description="Carboxylesterase type B" evidence="5">
    <location>
        <begin position="22"/>
        <end position="507"/>
    </location>
</feature>
<dbReference type="SUPFAM" id="SSF53474">
    <property type="entry name" value="alpha/beta-Hydrolases"/>
    <property type="match status" value="1"/>
</dbReference>
<evidence type="ECO:0000259" key="5">
    <source>
        <dbReference type="Pfam" id="PF00135"/>
    </source>
</evidence>
<evidence type="ECO:0000313" key="7">
    <source>
        <dbReference type="Proteomes" id="UP000467428"/>
    </source>
</evidence>
<dbReference type="InterPro" id="IPR002168">
    <property type="entry name" value="Lipase_GDXG_HIS_AS"/>
</dbReference>
<evidence type="ECO:0000256" key="4">
    <source>
        <dbReference type="RuleBase" id="RU361235"/>
    </source>
</evidence>
<protein>
    <recommendedName>
        <fullName evidence="4">Carboxylic ester hydrolase</fullName>
        <ecNumber evidence="4">3.1.1.-</ecNumber>
    </recommendedName>
</protein>
<evidence type="ECO:0000256" key="2">
    <source>
        <dbReference type="ARBA" id="ARBA00010515"/>
    </source>
</evidence>
<dbReference type="PANTHER" id="PTHR11559">
    <property type="entry name" value="CARBOXYLESTERASE"/>
    <property type="match status" value="1"/>
</dbReference>
<evidence type="ECO:0000313" key="6">
    <source>
        <dbReference type="EMBL" id="BBY47193.1"/>
    </source>
</evidence>
<organism evidence="6 7">
    <name type="scientific">Mycolicibacterium arabiense</name>
    <dbReference type="NCBI Taxonomy" id="1286181"/>
    <lineage>
        <taxon>Bacteria</taxon>
        <taxon>Bacillati</taxon>
        <taxon>Actinomycetota</taxon>
        <taxon>Actinomycetes</taxon>
        <taxon>Mycobacteriales</taxon>
        <taxon>Mycobacteriaceae</taxon>
        <taxon>Mycolicibacterium</taxon>
    </lineage>
</organism>
<dbReference type="Proteomes" id="UP000467428">
    <property type="component" value="Chromosome"/>
</dbReference>
<evidence type="ECO:0000256" key="1">
    <source>
        <dbReference type="ARBA" id="ARBA00005964"/>
    </source>
</evidence>
<dbReference type="InterPro" id="IPR029058">
    <property type="entry name" value="AB_hydrolase_fold"/>
</dbReference>
<dbReference type="PROSITE" id="PS00122">
    <property type="entry name" value="CARBOXYLESTERASE_B_1"/>
    <property type="match status" value="1"/>
</dbReference>
<dbReference type="InterPro" id="IPR050309">
    <property type="entry name" value="Type-B_Carboxylest/Lipase"/>
</dbReference>
<dbReference type="Pfam" id="PF00135">
    <property type="entry name" value="COesterase"/>
    <property type="match status" value="1"/>
</dbReference>
<geneLocation type="plasmid" evidence="7">
    <name>pjcm18538 dna</name>
</geneLocation>
<dbReference type="PROSITE" id="PS00941">
    <property type="entry name" value="CARBOXYLESTERASE_B_2"/>
    <property type="match status" value="1"/>
</dbReference>
<comment type="similarity">
    <text evidence="1 4">Belongs to the type-B carboxylesterase/lipase family.</text>
</comment>
<dbReference type="AlphaFoldDB" id="A0A7I7RRQ1"/>
<accession>A0A7I7RRQ1</accession>
<keyword evidence="3 4" id="KW-0378">Hydrolase</keyword>
<dbReference type="InterPro" id="IPR019826">
    <property type="entry name" value="Carboxylesterase_B_AS"/>
</dbReference>
<name>A0A7I7RRQ1_9MYCO</name>
<evidence type="ECO:0000256" key="3">
    <source>
        <dbReference type="ARBA" id="ARBA00022801"/>
    </source>
</evidence>
<dbReference type="EMBL" id="AP022593">
    <property type="protein sequence ID" value="BBY47193.1"/>
    <property type="molecule type" value="Genomic_DNA"/>
</dbReference>
<keyword evidence="7" id="KW-1185">Reference proteome</keyword>
<dbReference type="PROSITE" id="PS01173">
    <property type="entry name" value="LIPASE_GDXG_HIS"/>
    <property type="match status" value="1"/>
</dbReference>
<comment type="similarity">
    <text evidence="2">Belongs to the 'GDXG' lipolytic enzyme family.</text>
</comment>
<dbReference type="GO" id="GO:0016787">
    <property type="term" value="F:hydrolase activity"/>
    <property type="evidence" value="ECO:0007669"/>
    <property type="project" value="UniProtKB-KW"/>
</dbReference>
<dbReference type="EC" id="3.1.1.-" evidence="4"/>
<proteinExistence type="inferred from homology"/>
<gene>
    <name evidence="6" type="primary">lipT</name>
    <name evidence="6" type="ORF">MARA_06610</name>
</gene>
<dbReference type="InterPro" id="IPR002018">
    <property type="entry name" value="CarbesteraseB"/>
</dbReference>
<dbReference type="KEGG" id="marz:MARA_06610"/>
<dbReference type="InterPro" id="IPR019819">
    <property type="entry name" value="Carboxylesterase_B_CS"/>
</dbReference>
<sequence>MAGRDGHTNLRYRLVMHERTVRVTIDSGTIEGFTRDGVHRWRSVPYARPPVGALRYRAPQPVEPWRGVRYCHGYAYCAPQDRKYTLLRPGKYQPMSEDCLTLNVVAPEKPSDEPLPVMVFVHGGGYILGSSATPIYDGAALARRGCIYVSVNYRLGPLGCLDLSSLSTDEHPIDDNLFLRDLVLALGWVRDNAAVFGGDPENVTVFGESAGAHAVATLLATPAAKGLFHRAISESPASGMAGTPEIAAAFADDFVGYLGVTREEGAAAVMAARPAELVGALNDLMRDGMKKMRGAFPVGPTYDTEYLPQDPVVAMREGTAHQVPLIVGTNADEGKLFTRFLQLLPTSEPMIEMLLADSDVEVRERITSAYPGYPNASACVRLGGDFAFGTAAWQIAEAHGRHSPTYVYRYDYAPRTFQWSGLGATHATELFAVFDVYRSRFGSLLTAAADRRSARRVSNEVQNRWRAFSREGVPGDGWPTYTPEERAVLVFDRRTHLEHDPNPERRRAWEGFSLAAN</sequence>